<evidence type="ECO:0000313" key="2">
    <source>
        <dbReference type="EMBL" id="WZC48392.1"/>
    </source>
</evidence>
<sequence>MRSVNIIGAACVIAFSLLGGPALAQDKMTAEEFDAYVTGRTVTYRTAQNPSFGVERYLQGRRVMWSTAEGICQYGVWFESKGDICFRYENDPEHKCWSIFNEPDGIRAVYTTRPPFTVIYEILDREDPLICHDLSS</sequence>
<accession>A0ABZ2V1P2</accession>
<evidence type="ECO:0000256" key="1">
    <source>
        <dbReference type="SAM" id="SignalP"/>
    </source>
</evidence>
<dbReference type="EMBL" id="CP150951">
    <property type="protein sequence ID" value="WZC48392.1"/>
    <property type="molecule type" value="Genomic_DNA"/>
</dbReference>
<protein>
    <recommendedName>
        <fullName evidence="4">Beta/Gamma crystallin</fullName>
    </recommendedName>
</protein>
<name>A0ABZ2V1P2_9RHOB</name>
<dbReference type="RefSeq" id="WP_341366508.1">
    <property type="nucleotide sequence ID" value="NZ_CP150951.2"/>
</dbReference>
<organism evidence="2 3">
    <name type="scientific">Yoonia phaeophyticola</name>
    <dbReference type="NCBI Taxonomy" id="3137369"/>
    <lineage>
        <taxon>Bacteria</taxon>
        <taxon>Pseudomonadati</taxon>
        <taxon>Pseudomonadota</taxon>
        <taxon>Alphaproteobacteria</taxon>
        <taxon>Rhodobacterales</taxon>
        <taxon>Paracoccaceae</taxon>
        <taxon>Yoonia</taxon>
    </lineage>
</organism>
<dbReference type="Proteomes" id="UP001440612">
    <property type="component" value="Chromosome"/>
</dbReference>
<reference evidence="3" key="1">
    <citation type="submission" date="2024-04" db="EMBL/GenBank/DDBJ databases">
        <title>Phylogenomic analyses of a clade within the roseobacter group suggest taxonomic reassignments of species of the genera Aestuariivita, Citreicella, Loktanella, Nautella, Pelagibaca, Ruegeria, Thalassobius, Thiobacimonas and Tropicibacter, and the proposal o.</title>
        <authorList>
            <person name="Jeon C.O."/>
        </authorList>
    </citation>
    <scope>NUCLEOTIDE SEQUENCE [LARGE SCALE GENOMIC DNA]</scope>
    <source>
        <strain evidence="3">BS5-3</strain>
    </source>
</reference>
<evidence type="ECO:0008006" key="4">
    <source>
        <dbReference type="Google" id="ProtNLM"/>
    </source>
</evidence>
<proteinExistence type="predicted"/>
<feature type="chain" id="PRO_5046291656" description="Beta/Gamma crystallin" evidence="1">
    <location>
        <begin position="25"/>
        <end position="136"/>
    </location>
</feature>
<keyword evidence="1" id="KW-0732">Signal</keyword>
<evidence type="ECO:0000313" key="3">
    <source>
        <dbReference type="Proteomes" id="UP001440612"/>
    </source>
</evidence>
<keyword evidence="3" id="KW-1185">Reference proteome</keyword>
<gene>
    <name evidence="2" type="ORF">AABB29_16235</name>
</gene>
<feature type="signal peptide" evidence="1">
    <location>
        <begin position="1"/>
        <end position="24"/>
    </location>
</feature>